<organism evidence="1 2">
    <name type="scientific">Canariomyces notabilis</name>
    <dbReference type="NCBI Taxonomy" id="2074819"/>
    <lineage>
        <taxon>Eukaryota</taxon>
        <taxon>Fungi</taxon>
        <taxon>Dikarya</taxon>
        <taxon>Ascomycota</taxon>
        <taxon>Pezizomycotina</taxon>
        <taxon>Sordariomycetes</taxon>
        <taxon>Sordariomycetidae</taxon>
        <taxon>Sordariales</taxon>
        <taxon>Chaetomiaceae</taxon>
        <taxon>Canariomyces</taxon>
    </lineage>
</organism>
<evidence type="ECO:0000313" key="2">
    <source>
        <dbReference type="Proteomes" id="UP001302812"/>
    </source>
</evidence>
<evidence type="ECO:0000313" key="1">
    <source>
        <dbReference type="EMBL" id="KAK4111473.1"/>
    </source>
</evidence>
<dbReference type="RefSeq" id="XP_064669043.1">
    <property type="nucleotide sequence ID" value="XM_064815444.1"/>
</dbReference>
<reference evidence="1" key="1">
    <citation type="journal article" date="2023" name="Mol. Phylogenet. Evol.">
        <title>Genome-scale phylogeny and comparative genomics of the fungal order Sordariales.</title>
        <authorList>
            <person name="Hensen N."/>
            <person name="Bonometti L."/>
            <person name="Westerberg I."/>
            <person name="Brannstrom I.O."/>
            <person name="Guillou S."/>
            <person name="Cros-Aarteil S."/>
            <person name="Calhoun S."/>
            <person name="Haridas S."/>
            <person name="Kuo A."/>
            <person name="Mondo S."/>
            <person name="Pangilinan J."/>
            <person name="Riley R."/>
            <person name="LaButti K."/>
            <person name="Andreopoulos B."/>
            <person name="Lipzen A."/>
            <person name="Chen C."/>
            <person name="Yan M."/>
            <person name="Daum C."/>
            <person name="Ng V."/>
            <person name="Clum A."/>
            <person name="Steindorff A."/>
            <person name="Ohm R.A."/>
            <person name="Martin F."/>
            <person name="Silar P."/>
            <person name="Natvig D.O."/>
            <person name="Lalanne C."/>
            <person name="Gautier V."/>
            <person name="Ament-Velasquez S.L."/>
            <person name="Kruys A."/>
            <person name="Hutchinson M.I."/>
            <person name="Powell A.J."/>
            <person name="Barry K."/>
            <person name="Miller A.N."/>
            <person name="Grigoriev I.V."/>
            <person name="Debuchy R."/>
            <person name="Gladieux P."/>
            <person name="Hiltunen Thoren M."/>
            <person name="Johannesson H."/>
        </authorList>
    </citation>
    <scope>NUCLEOTIDE SEQUENCE</scope>
    <source>
        <strain evidence="1">CBS 508.74</strain>
    </source>
</reference>
<reference evidence="1" key="2">
    <citation type="submission" date="2023-05" db="EMBL/GenBank/DDBJ databases">
        <authorList>
            <consortium name="Lawrence Berkeley National Laboratory"/>
            <person name="Steindorff A."/>
            <person name="Hensen N."/>
            <person name="Bonometti L."/>
            <person name="Westerberg I."/>
            <person name="Brannstrom I.O."/>
            <person name="Guillou S."/>
            <person name="Cros-Aarteil S."/>
            <person name="Calhoun S."/>
            <person name="Haridas S."/>
            <person name="Kuo A."/>
            <person name="Mondo S."/>
            <person name="Pangilinan J."/>
            <person name="Riley R."/>
            <person name="Labutti K."/>
            <person name="Andreopoulos B."/>
            <person name="Lipzen A."/>
            <person name="Chen C."/>
            <person name="Yanf M."/>
            <person name="Daum C."/>
            <person name="Ng V."/>
            <person name="Clum A."/>
            <person name="Ohm R."/>
            <person name="Martin F."/>
            <person name="Silar P."/>
            <person name="Natvig D."/>
            <person name="Lalanne C."/>
            <person name="Gautier V."/>
            <person name="Ament-Velasquez S.L."/>
            <person name="Kruys A."/>
            <person name="Hutchinson M.I."/>
            <person name="Powell A.J."/>
            <person name="Barry K."/>
            <person name="Miller A.N."/>
            <person name="Grigoriev I.V."/>
            <person name="Debuchy R."/>
            <person name="Gladieux P."/>
            <person name="Thoren M.H."/>
            <person name="Johannesson H."/>
        </authorList>
    </citation>
    <scope>NUCLEOTIDE SEQUENCE</scope>
    <source>
        <strain evidence="1">CBS 508.74</strain>
    </source>
</reference>
<keyword evidence="2" id="KW-1185">Reference proteome</keyword>
<dbReference type="EMBL" id="MU853346">
    <property type="protein sequence ID" value="KAK4111473.1"/>
    <property type="molecule type" value="Genomic_DNA"/>
</dbReference>
<accession>A0AAN6YR40</accession>
<sequence length="101" mass="11498">MSSAATPVSPARARAERIEANCKIIWGDDKEYDIFHETDDYVYYICYVRTIIQKNRFPDPGPVLVQSPMCPSEAEAWTELDKMLAIGAKNVKASRDSERQK</sequence>
<dbReference type="AlphaFoldDB" id="A0AAN6YR40"/>
<protein>
    <submittedName>
        <fullName evidence="1">Uncharacterized protein</fullName>
    </submittedName>
</protein>
<dbReference type="Proteomes" id="UP001302812">
    <property type="component" value="Unassembled WGS sequence"/>
</dbReference>
<comment type="caution">
    <text evidence="1">The sequence shown here is derived from an EMBL/GenBank/DDBJ whole genome shotgun (WGS) entry which is preliminary data.</text>
</comment>
<dbReference type="GeneID" id="89939569"/>
<proteinExistence type="predicted"/>
<gene>
    <name evidence="1" type="ORF">N656DRAFT_780764</name>
</gene>
<name>A0AAN6YR40_9PEZI</name>